<feature type="transmembrane region" description="Helical" evidence="6">
    <location>
        <begin position="78"/>
        <end position="94"/>
    </location>
</feature>
<keyword evidence="2" id="KW-1003">Cell membrane</keyword>
<dbReference type="EMBL" id="CP046640">
    <property type="protein sequence ID" value="QTL99892.1"/>
    <property type="molecule type" value="Genomic_DNA"/>
</dbReference>
<evidence type="ECO:0000313" key="7">
    <source>
        <dbReference type="EMBL" id="QTL99892.1"/>
    </source>
</evidence>
<organism evidence="7 8">
    <name type="scientific">Iocasia fonsfrigidae</name>
    <dbReference type="NCBI Taxonomy" id="2682810"/>
    <lineage>
        <taxon>Bacteria</taxon>
        <taxon>Bacillati</taxon>
        <taxon>Bacillota</taxon>
        <taxon>Clostridia</taxon>
        <taxon>Halanaerobiales</taxon>
        <taxon>Halanaerobiaceae</taxon>
        <taxon>Iocasia</taxon>
    </lineage>
</organism>
<name>A0A8A7KQ12_9FIRM</name>
<evidence type="ECO:0000256" key="6">
    <source>
        <dbReference type="SAM" id="Phobius"/>
    </source>
</evidence>
<dbReference type="InterPro" id="IPR005598">
    <property type="entry name" value="ATP_synth_I"/>
</dbReference>
<evidence type="ECO:0000256" key="4">
    <source>
        <dbReference type="ARBA" id="ARBA00022989"/>
    </source>
</evidence>
<comment type="subcellular location">
    <subcellularLocation>
        <location evidence="1">Cell membrane</location>
        <topology evidence="1">Multi-pass membrane protein</topology>
    </subcellularLocation>
</comment>
<keyword evidence="8" id="KW-1185">Reference proteome</keyword>
<dbReference type="Pfam" id="PF03899">
    <property type="entry name" value="ATP-synt_I"/>
    <property type="match status" value="1"/>
</dbReference>
<evidence type="ECO:0008006" key="9">
    <source>
        <dbReference type="Google" id="ProtNLM"/>
    </source>
</evidence>
<gene>
    <name evidence="7" type="ORF">GM661_02195</name>
</gene>
<keyword evidence="3 6" id="KW-0812">Transmembrane</keyword>
<evidence type="ECO:0000256" key="3">
    <source>
        <dbReference type="ARBA" id="ARBA00022692"/>
    </source>
</evidence>
<reference evidence="7" key="1">
    <citation type="submission" date="2019-12" db="EMBL/GenBank/DDBJ databases">
        <authorList>
            <person name="zhang j."/>
            <person name="sun C.M."/>
        </authorList>
    </citation>
    <scope>NUCLEOTIDE SEQUENCE</scope>
    <source>
        <strain evidence="7">NS-1</strain>
    </source>
</reference>
<feature type="transmembrane region" description="Helical" evidence="6">
    <location>
        <begin position="38"/>
        <end position="58"/>
    </location>
</feature>
<evidence type="ECO:0000256" key="5">
    <source>
        <dbReference type="ARBA" id="ARBA00023136"/>
    </source>
</evidence>
<evidence type="ECO:0000313" key="8">
    <source>
        <dbReference type="Proteomes" id="UP000665020"/>
    </source>
</evidence>
<dbReference type="KEGG" id="ifn:GM661_02195"/>
<proteinExistence type="predicted"/>
<evidence type="ECO:0000256" key="2">
    <source>
        <dbReference type="ARBA" id="ARBA00022475"/>
    </source>
</evidence>
<dbReference type="GO" id="GO:0005886">
    <property type="term" value="C:plasma membrane"/>
    <property type="evidence" value="ECO:0007669"/>
    <property type="project" value="UniProtKB-SubCell"/>
</dbReference>
<dbReference type="Proteomes" id="UP000665020">
    <property type="component" value="Chromosome"/>
</dbReference>
<keyword evidence="5 6" id="KW-0472">Membrane</keyword>
<feature type="transmembrane region" description="Helical" evidence="6">
    <location>
        <begin position="100"/>
        <end position="120"/>
    </location>
</feature>
<dbReference type="AlphaFoldDB" id="A0A8A7KQ12"/>
<protein>
    <recommendedName>
        <fullName evidence="9">ATP synthase protein I</fullName>
    </recommendedName>
</protein>
<keyword evidence="4 6" id="KW-1133">Transmembrane helix</keyword>
<sequence length="136" mass="15799">MKNYNDPVKVQKEILKKTYLISLVPIISTLVMGEFSSLLGFVFGLLISTLLLRLKFVLINRSLDMSEAKANTFIRNRYFIEYLIYFLVLFVSARNPTLDFLAAAIGLFMIKFTVIAWVVLDLFRDKLKKKIESYED</sequence>
<accession>A0A8A7KQ12</accession>
<evidence type="ECO:0000256" key="1">
    <source>
        <dbReference type="ARBA" id="ARBA00004651"/>
    </source>
</evidence>